<dbReference type="Pfam" id="PF12973">
    <property type="entry name" value="Cupin_7"/>
    <property type="match status" value="1"/>
</dbReference>
<evidence type="ECO:0000313" key="2">
    <source>
        <dbReference type="EMBL" id="RZF21566.1"/>
    </source>
</evidence>
<dbReference type="RefSeq" id="WP_115361078.1">
    <property type="nucleotide sequence ID" value="NZ_QDKL01000002.1"/>
</dbReference>
<keyword evidence="3" id="KW-1185">Reference proteome</keyword>
<evidence type="ECO:0000313" key="3">
    <source>
        <dbReference type="Proteomes" id="UP000443582"/>
    </source>
</evidence>
<protein>
    <submittedName>
        <fullName evidence="2">Cupin domain-containing protein</fullName>
    </submittedName>
</protein>
<dbReference type="SUPFAM" id="SSF51182">
    <property type="entry name" value="RmlC-like cupins"/>
    <property type="match status" value="1"/>
</dbReference>
<dbReference type="InterPro" id="IPR011051">
    <property type="entry name" value="RmlC_Cupin_sf"/>
</dbReference>
<accession>A0ABY0IF44</accession>
<reference evidence="3" key="1">
    <citation type="journal article" date="2019" name="Int. J. Syst. Evol. Microbiol.">
        <title>Halobacteriovorax valvorus sp. nov., a novel prokaryotic predator isolated from coastal seawater of China.</title>
        <authorList>
            <person name="Chen M.-X."/>
        </authorList>
    </citation>
    <scope>NUCLEOTIDE SEQUENCE [LARGE SCALE GENOMIC DNA]</scope>
    <source>
        <strain evidence="3">BL9</strain>
    </source>
</reference>
<feature type="domain" description="ChrR-like cupin" evidence="1">
    <location>
        <begin position="115"/>
        <end position="202"/>
    </location>
</feature>
<dbReference type="InterPro" id="IPR025979">
    <property type="entry name" value="ChrR-like_cupin_dom"/>
</dbReference>
<proteinExistence type="predicted"/>
<comment type="caution">
    <text evidence="2">The sequence shown here is derived from an EMBL/GenBank/DDBJ whole genome shotgun (WGS) entry which is preliminary data.</text>
</comment>
<dbReference type="Proteomes" id="UP000443582">
    <property type="component" value="Unassembled WGS sequence"/>
</dbReference>
<dbReference type="InterPro" id="IPR041916">
    <property type="entry name" value="Anti_sigma_zinc_sf"/>
</dbReference>
<gene>
    <name evidence="2" type="ORF">DAY19_07715</name>
</gene>
<dbReference type="Gene3D" id="1.10.10.1320">
    <property type="entry name" value="Anti-sigma factor, zinc-finger domain"/>
    <property type="match status" value="1"/>
</dbReference>
<dbReference type="EMBL" id="QDKL01000002">
    <property type="protein sequence ID" value="RZF21566.1"/>
    <property type="molecule type" value="Genomic_DNA"/>
</dbReference>
<name>A0ABY0IF44_9BACT</name>
<dbReference type="Gene3D" id="2.60.120.10">
    <property type="entry name" value="Jelly Rolls"/>
    <property type="match status" value="1"/>
</dbReference>
<evidence type="ECO:0000259" key="1">
    <source>
        <dbReference type="Pfam" id="PF12973"/>
    </source>
</evidence>
<sequence>MNKLYHPDTNLIRDYVNAKLPAGASLLISTHLSECEDCQQHMATLTNEEAQVFFGDDSEIKKDEVDDAFESLFNRIEDEESETIVNIKAKQNTATINFGDKVFELPEKLAFAAEKNLNWKEFGNDCGVAQITEGAGGGLFFIYMGPGETVPEHGHSGREYSYVVDGYYYSEGTRLSNGDFSVFDEKDTHAPATASDEGCLVVSFVENRLNFFQGLLAPLNRLLWWYLKRS</sequence>
<organism evidence="2 3">
    <name type="scientific">Halobacteriovorax vibrionivorans</name>
    <dbReference type="NCBI Taxonomy" id="2152716"/>
    <lineage>
        <taxon>Bacteria</taxon>
        <taxon>Pseudomonadati</taxon>
        <taxon>Bdellovibrionota</taxon>
        <taxon>Bacteriovoracia</taxon>
        <taxon>Bacteriovoracales</taxon>
        <taxon>Halobacteriovoraceae</taxon>
        <taxon>Halobacteriovorax</taxon>
    </lineage>
</organism>
<dbReference type="InterPro" id="IPR014710">
    <property type="entry name" value="RmlC-like_jellyroll"/>
</dbReference>